<reference evidence="3 4" key="1">
    <citation type="submission" date="2024-10" db="EMBL/GenBank/DDBJ databases">
        <title>The Natural Products Discovery Center: Release of the First 8490 Sequenced Strains for Exploring Actinobacteria Biosynthetic Diversity.</title>
        <authorList>
            <person name="Kalkreuter E."/>
            <person name="Kautsar S.A."/>
            <person name="Yang D."/>
            <person name="Bader C.D."/>
            <person name="Teijaro C.N."/>
            <person name="Fluegel L."/>
            <person name="Davis C.M."/>
            <person name="Simpson J.R."/>
            <person name="Lauterbach L."/>
            <person name="Steele A.D."/>
            <person name="Gui C."/>
            <person name="Meng S."/>
            <person name="Li G."/>
            <person name="Viehrig K."/>
            <person name="Ye F."/>
            <person name="Su P."/>
            <person name="Kiefer A.F."/>
            <person name="Nichols A."/>
            <person name="Cepeda A.J."/>
            <person name="Yan W."/>
            <person name="Fan B."/>
            <person name="Jiang Y."/>
            <person name="Adhikari A."/>
            <person name="Zheng C.-J."/>
            <person name="Schuster L."/>
            <person name="Cowan T.M."/>
            <person name="Smanski M.J."/>
            <person name="Chevrette M.G."/>
            <person name="De Carvalho L.P.S."/>
            <person name="Shen B."/>
        </authorList>
    </citation>
    <scope>NUCLEOTIDE SEQUENCE [LARGE SCALE GENOMIC DNA]</scope>
    <source>
        <strain evidence="3 4">NPDC004550</strain>
    </source>
</reference>
<sequence length="449" mass="49259">MTEHLQNTMSGTAGYFWDHVPRELDLETSLPGYVQLQDDGYFHIVVVTSHVNPAADWDGNDRDFPNSIVGMTNVRGSLFFDFAGMSESNIIGATRASTRTFKTRSSIVGISLDELKSDNIRALSARMPNLTNWSGINHIKESFTKGDDQRLKSWSGSVDSTEPIIGDIGSGLRLSISTSWSVSGPSDSRIVAAPLVISTESKRPRHWADLIGPLVAVQDLINLAYKGHVVANSGTATLDLNPGYRPSTAPDFWSDRLMRLPKGSAPPTSMDEFPAFNLSHIGGMKGIRAWIKLDKDHPRATGPLANAYRYGRPGAEMRLMEVALGIEYWTKANNKLKWAKLIKDGGKTEKLPNALSRKVGKPFSDFVGNATVWSNLFWDTYNSLKHAPNFEYDADDIYYLGESGALLLEAALLNRVAGNGIPARAIFTSHRNHAIGNGITRLVALNSPK</sequence>
<keyword evidence="4" id="KW-1185">Reference proteome</keyword>
<dbReference type="InterPro" id="IPR041223">
    <property type="entry name" value="ApeA_NTD"/>
</dbReference>
<dbReference type="Pfam" id="PF18739">
    <property type="entry name" value="HEPN_Apea"/>
    <property type="match status" value="1"/>
</dbReference>
<evidence type="ECO:0000313" key="3">
    <source>
        <dbReference type="EMBL" id="MFF0453350.1"/>
    </source>
</evidence>
<evidence type="ECO:0000259" key="2">
    <source>
        <dbReference type="Pfam" id="PF18862"/>
    </source>
</evidence>
<accession>A0ABW6NE00</accession>
<evidence type="ECO:0000259" key="1">
    <source>
        <dbReference type="Pfam" id="PF18739"/>
    </source>
</evidence>
<dbReference type="Pfam" id="PF18862">
    <property type="entry name" value="ApeA_NTD1"/>
    <property type="match status" value="1"/>
</dbReference>
<gene>
    <name evidence="3" type="ORF">ACFYTH_08270</name>
</gene>
<protein>
    <submittedName>
        <fullName evidence="3">HEPN domain-containing protein</fullName>
    </submittedName>
</protein>
<dbReference type="RefSeq" id="WP_387250195.1">
    <property type="nucleotide sequence ID" value="NZ_JBIALX010000003.1"/>
</dbReference>
<organism evidence="3 4">
    <name type="scientific">Nocardia africana</name>
    <dbReference type="NCBI Taxonomy" id="134964"/>
    <lineage>
        <taxon>Bacteria</taxon>
        <taxon>Bacillati</taxon>
        <taxon>Actinomycetota</taxon>
        <taxon>Actinomycetes</taxon>
        <taxon>Mycobacteriales</taxon>
        <taxon>Nocardiaceae</taxon>
        <taxon>Nocardia</taxon>
    </lineage>
</organism>
<proteinExistence type="predicted"/>
<evidence type="ECO:0000313" key="4">
    <source>
        <dbReference type="Proteomes" id="UP001601521"/>
    </source>
</evidence>
<dbReference type="InterPro" id="IPR041229">
    <property type="entry name" value="HEPN_Apea"/>
</dbReference>
<feature type="domain" description="Apea-like HEPN" evidence="1">
    <location>
        <begin position="349"/>
        <end position="416"/>
    </location>
</feature>
<comment type="caution">
    <text evidence="3">The sequence shown here is derived from an EMBL/GenBank/DDBJ whole genome shotgun (WGS) entry which is preliminary data.</text>
</comment>
<dbReference type="EMBL" id="JBIALX010000003">
    <property type="protein sequence ID" value="MFF0453350.1"/>
    <property type="molecule type" value="Genomic_DNA"/>
</dbReference>
<name>A0ABW6NE00_9NOCA</name>
<dbReference type="Proteomes" id="UP001601521">
    <property type="component" value="Unassembled WGS sequence"/>
</dbReference>
<feature type="domain" description="ApeA N-terminal" evidence="2">
    <location>
        <begin position="27"/>
        <end position="282"/>
    </location>
</feature>